<dbReference type="Pfam" id="PF00076">
    <property type="entry name" value="RRM_1"/>
    <property type="match status" value="1"/>
</dbReference>
<dbReference type="InterPro" id="IPR000504">
    <property type="entry name" value="RRM_dom"/>
</dbReference>
<dbReference type="PANTHER" id="PTHR48037">
    <property type="entry name" value="ATPASE E1"/>
    <property type="match status" value="1"/>
</dbReference>
<evidence type="ECO:0000313" key="4">
    <source>
        <dbReference type="EMBL" id="GAA49074.1"/>
    </source>
</evidence>
<dbReference type="InterPro" id="IPR012677">
    <property type="entry name" value="Nucleotide-bd_a/b_plait_sf"/>
</dbReference>
<dbReference type="PANTHER" id="PTHR48037:SF1">
    <property type="entry name" value="RRM DOMAIN-CONTAINING PROTEIN"/>
    <property type="match status" value="1"/>
</dbReference>
<dbReference type="Gene3D" id="3.30.70.330">
    <property type="match status" value="1"/>
</dbReference>
<dbReference type="AlphaFoldDB" id="G7Y7Y9"/>
<evidence type="ECO:0000313" key="5">
    <source>
        <dbReference type="Proteomes" id="UP000008909"/>
    </source>
</evidence>
<dbReference type="GO" id="GO:0003723">
    <property type="term" value="F:RNA binding"/>
    <property type="evidence" value="ECO:0007669"/>
    <property type="project" value="UniProtKB-UniRule"/>
</dbReference>
<organism evidence="4 5">
    <name type="scientific">Clonorchis sinensis</name>
    <name type="common">Chinese liver fluke</name>
    <dbReference type="NCBI Taxonomy" id="79923"/>
    <lineage>
        <taxon>Eukaryota</taxon>
        <taxon>Metazoa</taxon>
        <taxon>Spiralia</taxon>
        <taxon>Lophotrochozoa</taxon>
        <taxon>Platyhelminthes</taxon>
        <taxon>Trematoda</taxon>
        <taxon>Digenea</taxon>
        <taxon>Opisthorchiida</taxon>
        <taxon>Opisthorchiata</taxon>
        <taxon>Opisthorchiidae</taxon>
        <taxon>Clonorchis</taxon>
    </lineage>
</organism>
<keyword evidence="5" id="KW-1185">Reference proteome</keyword>
<dbReference type="PROSITE" id="PS50102">
    <property type="entry name" value="RRM"/>
    <property type="match status" value="1"/>
</dbReference>
<sequence>MVEHLEETLEDDSGGLADQVDLPLLRAAFIPFGDIVSINMPMDYQTGRCQICMTHAPTELLEKHRGFAFIEFEEMEDAMSAIDNMNKSPHIPTPNLEDQETVSVRPPIIDNPGRRLCECRGNTPQYSSVARRGVVKARTSRLAIEKLVDPEVKRTYRNQLPEYLPDGTVSDINGHWEKISKALIKAGTPVCGTTQPTSSKHCISDTVVSLLKTRRQLPPGRHHNST</sequence>
<dbReference type="SUPFAM" id="SSF54928">
    <property type="entry name" value="RNA-binding domain, RBD"/>
    <property type="match status" value="1"/>
</dbReference>
<name>G7Y7Y9_CLOSI</name>
<evidence type="ECO:0000256" key="2">
    <source>
        <dbReference type="PROSITE-ProRule" id="PRU00176"/>
    </source>
</evidence>
<gene>
    <name evidence="4" type="ORF">CLF_102452</name>
</gene>
<dbReference type="EMBL" id="DF142928">
    <property type="protein sequence ID" value="GAA49074.1"/>
    <property type="molecule type" value="Genomic_DNA"/>
</dbReference>
<keyword evidence="1 2" id="KW-0694">RNA-binding</keyword>
<dbReference type="Proteomes" id="UP000008909">
    <property type="component" value="Unassembled WGS sequence"/>
</dbReference>
<dbReference type="SMART" id="SM00360">
    <property type="entry name" value="RRM"/>
    <property type="match status" value="1"/>
</dbReference>
<protein>
    <submittedName>
        <fullName evidence="4">Peptidyl-prolyl isomerase E (Cyclophilin E)</fullName>
    </submittedName>
</protein>
<proteinExistence type="predicted"/>
<dbReference type="CDD" id="cd12347">
    <property type="entry name" value="RRM_PPIE"/>
    <property type="match status" value="1"/>
</dbReference>
<dbReference type="InterPro" id="IPR034168">
    <property type="entry name" value="PPIE_RRM"/>
</dbReference>
<accession>G7Y7Y9</accession>
<reference evidence="4" key="1">
    <citation type="journal article" date="2011" name="Genome Biol.">
        <title>The draft genome of the carcinogenic human liver fluke Clonorchis sinensis.</title>
        <authorList>
            <person name="Wang X."/>
            <person name="Chen W."/>
            <person name="Huang Y."/>
            <person name="Sun J."/>
            <person name="Men J."/>
            <person name="Liu H."/>
            <person name="Luo F."/>
            <person name="Guo L."/>
            <person name="Lv X."/>
            <person name="Deng C."/>
            <person name="Zhou C."/>
            <person name="Fan Y."/>
            <person name="Li X."/>
            <person name="Huang L."/>
            <person name="Hu Y."/>
            <person name="Liang C."/>
            <person name="Hu X."/>
            <person name="Xu J."/>
            <person name="Yu X."/>
        </authorList>
    </citation>
    <scope>NUCLEOTIDE SEQUENCE [LARGE SCALE GENOMIC DNA]</scope>
    <source>
        <strain evidence="4">Henan</strain>
    </source>
</reference>
<feature type="domain" description="RRM" evidence="3">
    <location>
        <begin position="1"/>
        <end position="86"/>
    </location>
</feature>
<evidence type="ECO:0000259" key="3">
    <source>
        <dbReference type="PROSITE" id="PS50102"/>
    </source>
</evidence>
<evidence type="ECO:0000256" key="1">
    <source>
        <dbReference type="ARBA" id="ARBA00022884"/>
    </source>
</evidence>
<dbReference type="GO" id="GO:0016853">
    <property type="term" value="F:isomerase activity"/>
    <property type="evidence" value="ECO:0007669"/>
    <property type="project" value="UniProtKB-KW"/>
</dbReference>
<keyword evidence="4" id="KW-0413">Isomerase</keyword>
<reference key="2">
    <citation type="submission" date="2011-10" db="EMBL/GenBank/DDBJ databases">
        <title>The genome and transcriptome sequence of Clonorchis sinensis provide insights into the carcinogenic liver fluke.</title>
        <authorList>
            <person name="Wang X."/>
            <person name="Huang Y."/>
            <person name="Chen W."/>
            <person name="Liu H."/>
            <person name="Guo L."/>
            <person name="Chen Y."/>
            <person name="Luo F."/>
            <person name="Zhou W."/>
            <person name="Sun J."/>
            <person name="Mao Q."/>
            <person name="Liang P."/>
            <person name="Zhou C."/>
            <person name="Tian Y."/>
            <person name="Men J."/>
            <person name="Lv X."/>
            <person name="Huang L."/>
            <person name="Zhou J."/>
            <person name="Hu Y."/>
            <person name="Li R."/>
            <person name="Zhang F."/>
            <person name="Lei H."/>
            <person name="Li X."/>
            <person name="Hu X."/>
            <person name="Liang C."/>
            <person name="Xu J."/>
            <person name="Wu Z."/>
            <person name="Yu X."/>
        </authorList>
    </citation>
    <scope>NUCLEOTIDE SEQUENCE</scope>
    <source>
        <strain>Henan</strain>
    </source>
</reference>
<dbReference type="InterPro" id="IPR035979">
    <property type="entry name" value="RBD_domain_sf"/>
</dbReference>